<evidence type="ECO:0000313" key="1">
    <source>
        <dbReference type="EMBL" id="WBP91957.1"/>
    </source>
</evidence>
<dbReference type="Proteomes" id="UP001212821">
    <property type="component" value="Plasmid punmamed2"/>
</dbReference>
<proteinExistence type="predicted"/>
<name>A0ABY7QHE7_9ACTN</name>
<evidence type="ECO:0000313" key="2">
    <source>
        <dbReference type="Proteomes" id="UP001212821"/>
    </source>
</evidence>
<gene>
    <name evidence="1" type="ORF">O1G21_39900</name>
</gene>
<reference evidence="1 2" key="1">
    <citation type="submission" date="2022-12" db="EMBL/GenBank/DDBJ databases">
        <title>HUAS 3-15.</title>
        <authorList>
            <person name="Mo P."/>
        </authorList>
    </citation>
    <scope>NUCLEOTIDE SEQUENCE [LARGE SCALE GENOMIC DNA]</scope>
    <source>
        <strain evidence="1 2">HUAS 3-15</strain>
        <plasmid evidence="1 2">punmamed2</plasmid>
    </source>
</reference>
<dbReference type="EMBL" id="CP115451">
    <property type="protein sequence ID" value="WBP91957.1"/>
    <property type="molecule type" value="Genomic_DNA"/>
</dbReference>
<accession>A0ABY7QHE7</accession>
<sequence>MHARLKLGGHSIEAIRLRGGLSYEDWSPERRSLPGWGALVEVPAVLELLDLVAAGHVDAARARWLMARIGESAVRYVDPHGCGAKGCVEGNHCNLEFEEERLEEVLRRERVDAYLAVQPSALEP</sequence>
<geneLocation type="plasmid" evidence="1 2">
    <name>punmamed2</name>
</geneLocation>
<protein>
    <submittedName>
        <fullName evidence="1">Uncharacterized protein</fullName>
    </submittedName>
</protein>
<dbReference type="RefSeq" id="WP_270151585.1">
    <property type="nucleotide sequence ID" value="NZ_CP115451.1"/>
</dbReference>
<organism evidence="1 2">
    <name type="scientific">Kitasatospora cathayae</name>
    <dbReference type="NCBI Taxonomy" id="3004092"/>
    <lineage>
        <taxon>Bacteria</taxon>
        <taxon>Bacillati</taxon>
        <taxon>Actinomycetota</taxon>
        <taxon>Actinomycetes</taxon>
        <taxon>Kitasatosporales</taxon>
        <taxon>Streptomycetaceae</taxon>
        <taxon>Kitasatospora</taxon>
    </lineage>
</organism>
<keyword evidence="1" id="KW-0614">Plasmid</keyword>
<keyword evidence="2" id="KW-1185">Reference proteome</keyword>